<dbReference type="AlphaFoldDB" id="A0A1H9GN93"/>
<sequence>MLELAKGIHFPSKSEFCCTPEIKESEYIKAKEIFDSECENITNGYKIIIQNQKDTGYKYYFEINVDASLLWNLFWDIGDTLFDELNNIYCIYGFKDSEDFELGDYKDKKYIKSVLQKYEYSIVNDGFLSLGIAFDKGIVEEVLIDSFKFLRVFTSQKEKLLSVLEKYNLSEKTDIRFIDEFAVVSETVANQENNLLHPEDIINELNEVFKEKS</sequence>
<keyword evidence="2" id="KW-1185">Reference proteome</keyword>
<proteinExistence type="predicted"/>
<evidence type="ECO:0000313" key="1">
    <source>
        <dbReference type="EMBL" id="SEQ51607.1"/>
    </source>
</evidence>
<accession>A0A1H9GN93</accession>
<gene>
    <name evidence="1" type="ORF">SAMN04487977_10573</name>
</gene>
<dbReference type="RefSeq" id="WP_074643752.1">
    <property type="nucleotide sequence ID" value="NZ_FOFU01000005.1"/>
</dbReference>
<dbReference type="OrthoDB" id="645580at2"/>
<reference evidence="1 2" key="1">
    <citation type="submission" date="2016-10" db="EMBL/GenBank/DDBJ databases">
        <authorList>
            <person name="de Groot N.N."/>
        </authorList>
    </citation>
    <scope>NUCLEOTIDE SEQUENCE [LARGE SCALE GENOMIC DNA]</scope>
    <source>
        <strain evidence="1 2">B25</strain>
    </source>
</reference>
<evidence type="ECO:0000313" key="2">
    <source>
        <dbReference type="Proteomes" id="UP000182360"/>
    </source>
</evidence>
<dbReference type="Proteomes" id="UP000182360">
    <property type="component" value="Unassembled WGS sequence"/>
</dbReference>
<name>A0A1H9GN93_9SPIR</name>
<protein>
    <submittedName>
        <fullName evidence="1">Uncharacterized protein</fullName>
    </submittedName>
</protein>
<dbReference type="EMBL" id="FOFU01000005">
    <property type="protein sequence ID" value="SEQ51607.1"/>
    <property type="molecule type" value="Genomic_DNA"/>
</dbReference>
<organism evidence="1 2">
    <name type="scientific">Treponema bryantii</name>
    <dbReference type="NCBI Taxonomy" id="163"/>
    <lineage>
        <taxon>Bacteria</taxon>
        <taxon>Pseudomonadati</taxon>
        <taxon>Spirochaetota</taxon>
        <taxon>Spirochaetia</taxon>
        <taxon>Spirochaetales</taxon>
        <taxon>Treponemataceae</taxon>
        <taxon>Treponema</taxon>
    </lineage>
</organism>